<dbReference type="EMBL" id="UYRT01099955">
    <property type="protein sequence ID" value="VDN42353.1"/>
    <property type="molecule type" value="Genomic_DNA"/>
</dbReference>
<keyword evidence="2" id="KW-1185">Reference proteome</keyword>
<evidence type="ECO:0000313" key="1">
    <source>
        <dbReference type="EMBL" id="VDN42353.1"/>
    </source>
</evidence>
<accession>A0A3P7NXL9</accession>
<name>A0A3P7NXL9_9BILA</name>
<evidence type="ECO:0000313" key="2">
    <source>
        <dbReference type="Proteomes" id="UP000271098"/>
    </source>
</evidence>
<protein>
    <submittedName>
        <fullName evidence="1">Uncharacterized protein</fullName>
    </submittedName>
</protein>
<reference evidence="1 2" key="1">
    <citation type="submission" date="2018-11" db="EMBL/GenBank/DDBJ databases">
        <authorList>
            <consortium name="Pathogen Informatics"/>
        </authorList>
    </citation>
    <scope>NUCLEOTIDE SEQUENCE [LARGE SCALE GENOMIC DNA]</scope>
</reference>
<dbReference type="Proteomes" id="UP000271098">
    <property type="component" value="Unassembled WGS sequence"/>
</dbReference>
<sequence length="145" mass="16702">MYKEPEASVPCLLLKKPKQWLQLGNEKTPYRQVVAVVEVDSTKYLAMNILGMARVNAFYEKLSVRIENIAIKCRNKFLYKEPEASAPCLLLKKPKQWLQFGNEKTPYLQVVAVVEVDSTKYLAMNILGMARVNAFYEKLSVRIEK</sequence>
<dbReference type="AlphaFoldDB" id="A0A3P7NXL9"/>
<organism evidence="1 2">
    <name type="scientific">Gongylonema pulchrum</name>
    <dbReference type="NCBI Taxonomy" id="637853"/>
    <lineage>
        <taxon>Eukaryota</taxon>
        <taxon>Metazoa</taxon>
        <taxon>Ecdysozoa</taxon>
        <taxon>Nematoda</taxon>
        <taxon>Chromadorea</taxon>
        <taxon>Rhabditida</taxon>
        <taxon>Spirurina</taxon>
        <taxon>Spiruromorpha</taxon>
        <taxon>Spiruroidea</taxon>
        <taxon>Gongylonematidae</taxon>
        <taxon>Gongylonema</taxon>
    </lineage>
</organism>
<gene>
    <name evidence="1" type="ORF">GPUH_LOCUS24071</name>
</gene>
<proteinExistence type="predicted"/>